<dbReference type="GO" id="GO:0005886">
    <property type="term" value="C:plasma membrane"/>
    <property type="evidence" value="ECO:0007669"/>
    <property type="project" value="UniProtKB-SubCell"/>
</dbReference>
<dbReference type="SUPFAM" id="SSF52058">
    <property type="entry name" value="L domain-like"/>
    <property type="match status" value="1"/>
</dbReference>
<keyword evidence="8" id="KW-1185">Reference proteome</keyword>
<dbReference type="OrthoDB" id="38453at2759"/>
<dbReference type="Proteomes" id="UP001153069">
    <property type="component" value="Unassembled WGS sequence"/>
</dbReference>
<dbReference type="AlphaFoldDB" id="A0A9N8D870"/>
<evidence type="ECO:0000256" key="2">
    <source>
        <dbReference type="ARBA" id="ARBA00022475"/>
    </source>
</evidence>
<evidence type="ECO:0000256" key="3">
    <source>
        <dbReference type="ARBA" id="ARBA00022614"/>
    </source>
</evidence>
<dbReference type="PANTHER" id="PTHR48009">
    <property type="entry name" value="LEUCINE-RICH REPEAT (LRR) FAMILY PROTEIN"/>
    <property type="match status" value="1"/>
</dbReference>
<evidence type="ECO:0000256" key="1">
    <source>
        <dbReference type="ARBA" id="ARBA00004236"/>
    </source>
</evidence>
<keyword evidence="6" id="KW-0472">Membrane</keyword>
<keyword evidence="7" id="KW-0418">Kinase</keyword>
<keyword evidence="4" id="KW-0677">Repeat</keyword>
<keyword evidence="7" id="KW-0808">Transferase</keyword>
<protein>
    <submittedName>
        <fullName evidence="7">LRR receptor-like serine threonine-protein kinase At4g08850-like</fullName>
    </submittedName>
</protein>
<keyword evidence="2" id="KW-1003">Cell membrane</keyword>
<organism evidence="7 8">
    <name type="scientific">Seminavis robusta</name>
    <dbReference type="NCBI Taxonomy" id="568900"/>
    <lineage>
        <taxon>Eukaryota</taxon>
        <taxon>Sar</taxon>
        <taxon>Stramenopiles</taxon>
        <taxon>Ochrophyta</taxon>
        <taxon>Bacillariophyta</taxon>
        <taxon>Bacillariophyceae</taxon>
        <taxon>Bacillariophycidae</taxon>
        <taxon>Naviculales</taxon>
        <taxon>Naviculaceae</taxon>
        <taxon>Seminavis</taxon>
    </lineage>
</organism>
<sequence length="719" mass="78339">MSSPAAAPEHIAFSNDSSLEEKIGPSSQEDELSGSLNKQEVKRSSSKEGATKDQPSMGFDIYNQTKSPSPDDPSLTACLHLGIQSVIFDNDNSNSIQSIMTSPSSFGVQPLRLPNPERLPGAIHVRGLNSYTSNNRGTRPRGENPPINDRAANIVNTDTSTNNNDLAVANLVVEEDLHPAILEDLDAAARKRQESNKNIKKYGCLGAIFLIIILIIVVVVVSVRGNKPTDSTLMMPSLAPTTYHTQAPTALEGSLLTLLPDETVHAIADDADSPQSKAWQWLLQDYELLPYYTSARVVQRFALATLYYATEGSNWAVQTNWLDHSVHECGWFNRPDYAMMNSLSEVYPGYLQGFFPSTEPPKPCDNNGLYQHLWLDRNNLSGYLPTEIYLLSTLKTLSLGYNQIWGTISSHIGQLRSLEGLHMTMLQEAGNIPSEVGFLTTLRHVALEENNHQGHIPTELWLLTNLEQLFMSDNPGLQGSIPAEIGNFSNLGTLVLWDGSLTGTIPTEIGKASSLEWIVLYENSMSGSLPSELMQLPKLQMLSLFENSFQSTIPTELGQISGLAMLTMRDNQLTGPVPSELGLLTGLAFTLNLRNNELSGTIPSELGLFSGLAELELRDNRFTGQVPSEFGQLESVGHLTLAGNDLSGTLPEELGTLQQSLHTLRMEDNPQLSGTIPVGICNLNNTCVSNAIDVCEGPFGLSFNCSGMLCGCGCICDGR</sequence>
<comment type="subcellular location">
    <subcellularLocation>
        <location evidence="1">Cell membrane</location>
    </subcellularLocation>
</comment>
<dbReference type="InterPro" id="IPR001611">
    <property type="entry name" value="Leu-rich_rpt"/>
</dbReference>
<dbReference type="Pfam" id="PF00560">
    <property type="entry name" value="LRR_1"/>
    <property type="match status" value="2"/>
</dbReference>
<accession>A0A9N8D870</accession>
<feature type="region of interest" description="Disordered" evidence="5">
    <location>
        <begin position="1"/>
        <end position="73"/>
    </location>
</feature>
<proteinExistence type="predicted"/>
<evidence type="ECO:0000256" key="6">
    <source>
        <dbReference type="SAM" id="Phobius"/>
    </source>
</evidence>
<evidence type="ECO:0000313" key="7">
    <source>
        <dbReference type="EMBL" id="CAB9498142.1"/>
    </source>
</evidence>
<feature type="transmembrane region" description="Helical" evidence="6">
    <location>
        <begin position="202"/>
        <end position="223"/>
    </location>
</feature>
<evidence type="ECO:0000256" key="5">
    <source>
        <dbReference type="SAM" id="MobiDB-lite"/>
    </source>
</evidence>
<keyword evidence="7" id="KW-0675">Receptor</keyword>
<name>A0A9N8D870_9STRA</name>
<comment type="caution">
    <text evidence="7">The sequence shown here is derived from an EMBL/GenBank/DDBJ whole genome shotgun (WGS) entry which is preliminary data.</text>
</comment>
<dbReference type="FunFam" id="3.80.10.10:FF:000383">
    <property type="entry name" value="Leucine-rich repeat receptor protein kinase EMS1"/>
    <property type="match status" value="1"/>
</dbReference>
<dbReference type="Gene3D" id="3.80.10.10">
    <property type="entry name" value="Ribonuclease Inhibitor"/>
    <property type="match status" value="2"/>
</dbReference>
<dbReference type="InterPro" id="IPR053213">
    <property type="entry name" value="RLP29"/>
</dbReference>
<dbReference type="GO" id="GO:0016301">
    <property type="term" value="F:kinase activity"/>
    <property type="evidence" value="ECO:0007669"/>
    <property type="project" value="UniProtKB-KW"/>
</dbReference>
<dbReference type="PANTHER" id="PTHR48009:SF16">
    <property type="entry name" value="LEUCINE-RICH REPEAT-CONTAINING N-TERMINAL PLANT-TYPE DOMAIN-CONTAINING PROTEIN"/>
    <property type="match status" value="1"/>
</dbReference>
<gene>
    <name evidence="7" type="ORF">SEMRO_32_G020820.1</name>
</gene>
<keyword evidence="6" id="KW-0812">Transmembrane</keyword>
<reference evidence="7" key="1">
    <citation type="submission" date="2020-06" db="EMBL/GenBank/DDBJ databases">
        <authorList>
            <consortium name="Plant Systems Biology data submission"/>
        </authorList>
    </citation>
    <scope>NUCLEOTIDE SEQUENCE</scope>
    <source>
        <strain evidence="7">D6</strain>
    </source>
</reference>
<keyword evidence="3" id="KW-0433">Leucine-rich repeat</keyword>
<evidence type="ECO:0000313" key="8">
    <source>
        <dbReference type="Proteomes" id="UP001153069"/>
    </source>
</evidence>
<feature type="compositionally biased region" description="Basic and acidic residues" evidence="5">
    <location>
        <begin position="39"/>
        <end position="51"/>
    </location>
</feature>
<keyword evidence="6" id="KW-1133">Transmembrane helix</keyword>
<evidence type="ECO:0000256" key="4">
    <source>
        <dbReference type="ARBA" id="ARBA00022737"/>
    </source>
</evidence>
<dbReference type="FunFam" id="3.80.10.10:FF:000041">
    <property type="entry name" value="LRR receptor-like serine/threonine-protein kinase ERECTA"/>
    <property type="match status" value="1"/>
</dbReference>
<dbReference type="EMBL" id="CAICTM010000032">
    <property type="protein sequence ID" value="CAB9498142.1"/>
    <property type="molecule type" value="Genomic_DNA"/>
</dbReference>
<dbReference type="InterPro" id="IPR032675">
    <property type="entry name" value="LRR_dom_sf"/>
</dbReference>